<proteinExistence type="predicted"/>
<reference evidence="1" key="1">
    <citation type="submission" date="2021-06" db="EMBL/GenBank/DDBJ databases">
        <authorList>
            <person name="Kallberg Y."/>
            <person name="Tangrot J."/>
            <person name="Rosling A."/>
        </authorList>
    </citation>
    <scope>NUCLEOTIDE SEQUENCE</scope>
    <source>
        <strain evidence="1">MA461A</strain>
    </source>
</reference>
<name>A0ACA9RVE2_9GLOM</name>
<protein>
    <submittedName>
        <fullName evidence="1">27804_t:CDS:1</fullName>
    </submittedName>
</protein>
<accession>A0ACA9RVE2</accession>
<keyword evidence="2" id="KW-1185">Reference proteome</keyword>
<sequence>QIYNGQGIYTTLEKSFEEQGITKLENIKGNTIEAGISKDDQTREHALLVYTLDVKQLIDAVNKMNTMQ</sequence>
<evidence type="ECO:0000313" key="2">
    <source>
        <dbReference type="Proteomes" id="UP000789920"/>
    </source>
</evidence>
<gene>
    <name evidence="1" type="ORF">RPERSI_LOCUS23239</name>
</gene>
<comment type="caution">
    <text evidence="1">The sequence shown here is derived from an EMBL/GenBank/DDBJ whole genome shotgun (WGS) entry which is preliminary data.</text>
</comment>
<evidence type="ECO:0000313" key="1">
    <source>
        <dbReference type="EMBL" id="CAG8811122.1"/>
    </source>
</evidence>
<feature type="non-terminal residue" evidence="1">
    <location>
        <position position="1"/>
    </location>
</feature>
<organism evidence="1 2">
    <name type="scientific">Racocetra persica</name>
    <dbReference type="NCBI Taxonomy" id="160502"/>
    <lineage>
        <taxon>Eukaryota</taxon>
        <taxon>Fungi</taxon>
        <taxon>Fungi incertae sedis</taxon>
        <taxon>Mucoromycota</taxon>
        <taxon>Glomeromycotina</taxon>
        <taxon>Glomeromycetes</taxon>
        <taxon>Diversisporales</taxon>
        <taxon>Gigasporaceae</taxon>
        <taxon>Racocetra</taxon>
    </lineage>
</organism>
<dbReference type="EMBL" id="CAJVQC010072021">
    <property type="protein sequence ID" value="CAG8811122.1"/>
    <property type="molecule type" value="Genomic_DNA"/>
</dbReference>
<dbReference type="Proteomes" id="UP000789920">
    <property type="component" value="Unassembled WGS sequence"/>
</dbReference>